<name>A0ABU9N326_9FLAO</name>
<accession>A0ABU9N326</accession>
<evidence type="ECO:0000313" key="2">
    <source>
        <dbReference type="Proteomes" id="UP001460072"/>
    </source>
</evidence>
<reference evidence="1 2" key="1">
    <citation type="submission" date="2024-03" db="EMBL/GenBank/DDBJ databases">
        <title>Two novel species of the genus Flavobacterium exhibiting potentially degradation of complex polysaccharides.</title>
        <authorList>
            <person name="Lian X."/>
        </authorList>
    </citation>
    <scope>NUCLEOTIDE SEQUENCE [LARGE SCALE GENOMIC DNA]</scope>
    <source>
        <strain evidence="2">j3</strain>
    </source>
</reference>
<evidence type="ECO:0000313" key="1">
    <source>
        <dbReference type="EMBL" id="MEM0541234.1"/>
    </source>
</evidence>
<dbReference type="EMBL" id="JBCGDO010000001">
    <property type="protein sequence ID" value="MEM0541234.1"/>
    <property type="molecule type" value="Genomic_DNA"/>
</dbReference>
<gene>
    <name evidence="1" type="ORF">WFZ85_01275</name>
</gene>
<protein>
    <submittedName>
        <fullName evidence="1">Uncharacterized protein</fullName>
    </submittedName>
</protein>
<comment type="caution">
    <text evidence="1">The sequence shown here is derived from an EMBL/GenBank/DDBJ whole genome shotgun (WGS) entry which is preliminary data.</text>
</comment>
<proteinExistence type="predicted"/>
<dbReference type="RefSeq" id="WP_342694468.1">
    <property type="nucleotide sequence ID" value="NZ_JBCGDO010000001.1"/>
</dbReference>
<keyword evidence="2" id="KW-1185">Reference proteome</keyword>
<organism evidence="1 2">
    <name type="scientific">Flavobacterium aureirubrum</name>
    <dbReference type="NCBI Taxonomy" id="3133147"/>
    <lineage>
        <taxon>Bacteria</taxon>
        <taxon>Pseudomonadati</taxon>
        <taxon>Bacteroidota</taxon>
        <taxon>Flavobacteriia</taxon>
        <taxon>Flavobacteriales</taxon>
        <taxon>Flavobacteriaceae</taxon>
        <taxon>Flavobacterium</taxon>
    </lineage>
</organism>
<dbReference type="Proteomes" id="UP001460072">
    <property type="component" value="Unassembled WGS sequence"/>
</dbReference>
<sequence>MRDIINETAFENHIRKDILNNIISENQSYKLFNFKKAVDVLIAKNGANPELYFLEIKYHKKSHGRLGFGHGKGGGFQPELLKDRTDYFEKNLRWILGNEDSENYWFVDNSIPRNYLNGDSVGEKYNGIKLKFFNEVTPISKSELIEKIKEWLY</sequence>